<name>A0A2P2PRE8_RHIMU</name>
<protein>
    <submittedName>
        <fullName evidence="2">Uncharacterized protein</fullName>
    </submittedName>
</protein>
<keyword evidence="1" id="KW-0472">Membrane</keyword>
<accession>A0A2P2PRE8</accession>
<dbReference type="AlphaFoldDB" id="A0A2P2PRE8"/>
<evidence type="ECO:0000313" key="2">
    <source>
        <dbReference type="EMBL" id="MBX57320.1"/>
    </source>
</evidence>
<evidence type="ECO:0000256" key="1">
    <source>
        <dbReference type="SAM" id="Phobius"/>
    </source>
</evidence>
<feature type="transmembrane region" description="Helical" evidence="1">
    <location>
        <begin position="6"/>
        <end position="26"/>
    </location>
</feature>
<proteinExistence type="predicted"/>
<organism evidence="2">
    <name type="scientific">Rhizophora mucronata</name>
    <name type="common">Asiatic mangrove</name>
    <dbReference type="NCBI Taxonomy" id="61149"/>
    <lineage>
        <taxon>Eukaryota</taxon>
        <taxon>Viridiplantae</taxon>
        <taxon>Streptophyta</taxon>
        <taxon>Embryophyta</taxon>
        <taxon>Tracheophyta</taxon>
        <taxon>Spermatophyta</taxon>
        <taxon>Magnoliopsida</taxon>
        <taxon>eudicotyledons</taxon>
        <taxon>Gunneridae</taxon>
        <taxon>Pentapetalae</taxon>
        <taxon>rosids</taxon>
        <taxon>fabids</taxon>
        <taxon>Malpighiales</taxon>
        <taxon>Rhizophoraceae</taxon>
        <taxon>Rhizophora</taxon>
    </lineage>
</organism>
<keyword evidence="1" id="KW-0812">Transmembrane</keyword>
<keyword evidence="1" id="KW-1133">Transmembrane helix</keyword>
<sequence length="48" mass="5378">MSLNILGTFGHIFLDITLISVNYWIISLYKVSSVLFSEYGTDGVPCCF</sequence>
<dbReference type="EMBL" id="GGEC01076836">
    <property type="protein sequence ID" value="MBX57320.1"/>
    <property type="molecule type" value="Transcribed_RNA"/>
</dbReference>
<reference evidence="2" key="1">
    <citation type="submission" date="2018-02" db="EMBL/GenBank/DDBJ databases">
        <title>Rhizophora mucronata_Transcriptome.</title>
        <authorList>
            <person name="Meera S.P."/>
            <person name="Sreeshan A."/>
            <person name="Augustine A."/>
        </authorList>
    </citation>
    <scope>NUCLEOTIDE SEQUENCE</scope>
    <source>
        <tissue evidence="2">Leaf</tissue>
    </source>
</reference>